<dbReference type="Proteomes" id="UP001335648">
    <property type="component" value="Unassembled WGS sequence"/>
</dbReference>
<reference evidence="1 2" key="1">
    <citation type="journal article" date="2023" name="Mol. Biol. Evol.">
        <title>Genomics of Secondarily Temperate Adaptation in the Only Non-Antarctic Icefish.</title>
        <authorList>
            <person name="Rivera-Colon A.G."/>
            <person name="Rayamajhi N."/>
            <person name="Minhas B.F."/>
            <person name="Madrigal G."/>
            <person name="Bilyk K.T."/>
            <person name="Yoon V."/>
            <person name="Hune M."/>
            <person name="Gregory S."/>
            <person name="Cheng C.H.C."/>
            <person name="Catchen J.M."/>
        </authorList>
    </citation>
    <scope>NUCLEOTIDE SEQUENCE [LARGE SCALE GENOMIC DNA]</scope>
    <source>
        <strain evidence="1">JC2023a</strain>
    </source>
</reference>
<organism evidence="1 2">
    <name type="scientific">Champsocephalus esox</name>
    <name type="common">pike icefish</name>
    <dbReference type="NCBI Taxonomy" id="159716"/>
    <lineage>
        <taxon>Eukaryota</taxon>
        <taxon>Metazoa</taxon>
        <taxon>Chordata</taxon>
        <taxon>Craniata</taxon>
        <taxon>Vertebrata</taxon>
        <taxon>Euteleostomi</taxon>
        <taxon>Actinopterygii</taxon>
        <taxon>Neopterygii</taxon>
        <taxon>Teleostei</taxon>
        <taxon>Neoteleostei</taxon>
        <taxon>Acanthomorphata</taxon>
        <taxon>Eupercaria</taxon>
        <taxon>Perciformes</taxon>
        <taxon>Notothenioidei</taxon>
        <taxon>Channichthyidae</taxon>
        <taxon>Champsocephalus</taxon>
    </lineage>
</organism>
<dbReference type="EMBL" id="JAULUE010002056">
    <property type="protein sequence ID" value="KAK5889826.1"/>
    <property type="molecule type" value="Genomic_DNA"/>
</dbReference>
<proteinExistence type="predicted"/>
<evidence type="ECO:0000313" key="1">
    <source>
        <dbReference type="EMBL" id="KAK5889826.1"/>
    </source>
</evidence>
<comment type="caution">
    <text evidence="1">The sequence shown here is derived from an EMBL/GenBank/DDBJ whole genome shotgun (WGS) entry which is preliminary data.</text>
</comment>
<name>A0AAN8BQZ3_9TELE</name>
<dbReference type="AlphaFoldDB" id="A0AAN8BQZ3"/>
<sequence length="81" mass="8621">MTSFMRPKKAYLSPVGIRSVGAGHLGGFDGSSGGSSDARDQCEDLGFGRQEINGLWTITTTFSLIVLPLVHQSETSLSAQF</sequence>
<protein>
    <submittedName>
        <fullName evidence="1">Uncharacterized protein</fullName>
    </submittedName>
</protein>
<evidence type="ECO:0000313" key="2">
    <source>
        <dbReference type="Proteomes" id="UP001335648"/>
    </source>
</evidence>
<gene>
    <name evidence="1" type="ORF">CesoFtcFv8_013408</name>
</gene>
<keyword evidence="2" id="KW-1185">Reference proteome</keyword>
<accession>A0AAN8BQZ3</accession>